<keyword evidence="3" id="KW-0547">Nucleotide-binding</keyword>
<dbReference type="EMBL" id="HBGA01081991">
    <property type="protein sequence ID" value="CAD9019417.1"/>
    <property type="molecule type" value="Transcribed_RNA"/>
</dbReference>
<dbReference type="NCBIfam" id="TIGR00231">
    <property type="entry name" value="small_GTP"/>
    <property type="match status" value="1"/>
</dbReference>
<name>A0A7S1IQP0_9EUGL</name>
<evidence type="ECO:0000256" key="2">
    <source>
        <dbReference type="ARBA" id="ARBA00022448"/>
    </source>
</evidence>
<dbReference type="SMART" id="SM00175">
    <property type="entry name" value="RAB"/>
    <property type="match status" value="1"/>
</dbReference>
<dbReference type="PROSITE" id="PS51419">
    <property type="entry name" value="RAB"/>
    <property type="match status" value="1"/>
</dbReference>
<sequence length="230" mass="25950">MHKEKKRQKKVFKVVVLGDSSVGKTSLINRYVYEKFSGRYMATIGSDFHAKDIKIFDPVDREGRKIDVCLQIWDTAGQERFQSLGVAYYRGSDACLLVFDLTNEVSFQNLVSWMNEFLIQAQPQDVENFPIVVIGNKADLAKTDRKVTTRQVTDWCTKNGGLPYFECSAKENLDVESAFLRVADAVQARMCGVEDDDLFSPASVDPKRIHLQRKSVAAKQCSMGDLRCGS</sequence>
<evidence type="ECO:0000256" key="3">
    <source>
        <dbReference type="ARBA" id="ARBA00022741"/>
    </source>
</evidence>
<keyword evidence="4" id="KW-0653">Protein transport</keyword>
<evidence type="ECO:0000256" key="4">
    <source>
        <dbReference type="ARBA" id="ARBA00022927"/>
    </source>
</evidence>
<evidence type="ECO:0000256" key="8">
    <source>
        <dbReference type="ARBA" id="ARBA00067801"/>
    </source>
</evidence>
<evidence type="ECO:0000256" key="7">
    <source>
        <dbReference type="ARBA" id="ARBA00023289"/>
    </source>
</evidence>
<dbReference type="GO" id="GO:0090385">
    <property type="term" value="P:phagosome-lysosome fusion"/>
    <property type="evidence" value="ECO:0007669"/>
    <property type="project" value="TreeGrafter"/>
</dbReference>
<reference evidence="9" key="1">
    <citation type="submission" date="2021-01" db="EMBL/GenBank/DDBJ databases">
        <authorList>
            <person name="Corre E."/>
            <person name="Pelletier E."/>
            <person name="Niang G."/>
            <person name="Scheremetjew M."/>
            <person name="Finn R."/>
            <person name="Kale V."/>
            <person name="Holt S."/>
            <person name="Cochrane G."/>
            <person name="Meng A."/>
            <person name="Brown T."/>
            <person name="Cohen L."/>
        </authorList>
    </citation>
    <scope>NUCLEOTIDE SEQUENCE</scope>
    <source>
        <strain evidence="9">NIES-381</strain>
    </source>
</reference>
<dbReference type="PANTHER" id="PTHR47981:SF20">
    <property type="entry name" value="RAS-RELATED PROTEIN RAB-7A"/>
    <property type="match status" value="1"/>
</dbReference>
<accession>A0A7S1IQP0</accession>
<dbReference type="GO" id="GO:0045335">
    <property type="term" value="C:phagocytic vesicle"/>
    <property type="evidence" value="ECO:0007669"/>
    <property type="project" value="TreeGrafter"/>
</dbReference>
<dbReference type="SMART" id="SM00176">
    <property type="entry name" value="RAN"/>
    <property type="match status" value="1"/>
</dbReference>
<keyword evidence="2" id="KW-0813">Transport</keyword>
<dbReference type="GO" id="GO:0002682">
    <property type="term" value="P:regulation of immune system process"/>
    <property type="evidence" value="ECO:0007669"/>
    <property type="project" value="UniProtKB-ARBA"/>
</dbReference>
<dbReference type="InterPro" id="IPR027417">
    <property type="entry name" value="P-loop_NTPase"/>
</dbReference>
<dbReference type="SMART" id="SM00174">
    <property type="entry name" value="RHO"/>
    <property type="match status" value="1"/>
</dbReference>
<dbReference type="PRINTS" id="PR00449">
    <property type="entry name" value="RASTRNSFRMNG"/>
</dbReference>
<gene>
    <name evidence="9" type="ORF">EGYM00392_LOCUS30531</name>
</gene>
<dbReference type="Gene3D" id="3.40.50.300">
    <property type="entry name" value="P-loop containing nucleotide triphosphate hydrolases"/>
    <property type="match status" value="1"/>
</dbReference>
<evidence type="ECO:0000256" key="5">
    <source>
        <dbReference type="ARBA" id="ARBA00023134"/>
    </source>
</evidence>
<dbReference type="GO" id="GO:0005770">
    <property type="term" value="C:late endosome"/>
    <property type="evidence" value="ECO:0007669"/>
    <property type="project" value="UniProtKB-ARBA"/>
</dbReference>
<evidence type="ECO:0000256" key="1">
    <source>
        <dbReference type="ARBA" id="ARBA00006270"/>
    </source>
</evidence>
<dbReference type="InterPro" id="IPR001806">
    <property type="entry name" value="Small_GTPase"/>
</dbReference>
<dbReference type="PROSITE" id="PS51420">
    <property type="entry name" value="RHO"/>
    <property type="match status" value="1"/>
</dbReference>
<dbReference type="GO" id="GO:0003924">
    <property type="term" value="F:GTPase activity"/>
    <property type="evidence" value="ECO:0007669"/>
    <property type="project" value="InterPro"/>
</dbReference>
<dbReference type="GO" id="GO:0008333">
    <property type="term" value="P:endosome to lysosome transport"/>
    <property type="evidence" value="ECO:0007669"/>
    <property type="project" value="TreeGrafter"/>
</dbReference>
<dbReference type="Pfam" id="PF00071">
    <property type="entry name" value="Ras"/>
    <property type="match status" value="1"/>
</dbReference>
<keyword evidence="5" id="KW-0342">GTP-binding</keyword>
<dbReference type="SMART" id="SM00173">
    <property type="entry name" value="RAS"/>
    <property type="match status" value="1"/>
</dbReference>
<organism evidence="9">
    <name type="scientific">Eutreptiella gymnastica</name>
    <dbReference type="NCBI Taxonomy" id="73025"/>
    <lineage>
        <taxon>Eukaryota</taxon>
        <taxon>Discoba</taxon>
        <taxon>Euglenozoa</taxon>
        <taxon>Euglenida</taxon>
        <taxon>Spirocuta</taxon>
        <taxon>Euglenophyceae</taxon>
        <taxon>Eutreptiales</taxon>
        <taxon>Eutreptiaceae</taxon>
        <taxon>Eutreptiella</taxon>
    </lineage>
</organism>
<dbReference type="SUPFAM" id="SSF52540">
    <property type="entry name" value="P-loop containing nucleoside triphosphate hydrolases"/>
    <property type="match status" value="1"/>
</dbReference>
<dbReference type="GO" id="GO:0005525">
    <property type="term" value="F:GTP binding"/>
    <property type="evidence" value="ECO:0007669"/>
    <property type="project" value="UniProtKB-KW"/>
</dbReference>
<dbReference type="AlphaFoldDB" id="A0A7S1IQP0"/>
<keyword evidence="6" id="KW-0449">Lipoprotein</keyword>
<evidence type="ECO:0000313" key="9">
    <source>
        <dbReference type="EMBL" id="CAD9019417.1"/>
    </source>
</evidence>
<dbReference type="PANTHER" id="PTHR47981">
    <property type="entry name" value="RAB FAMILY"/>
    <property type="match status" value="1"/>
</dbReference>
<dbReference type="GO" id="GO:0005764">
    <property type="term" value="C:lysosome"/>
    <property type="evidence" value="ECO:0007669"/>
    <property type="project" value="TreeGrafter"/>
</dbReference>
<dbReference type="InterPro" id="IPR005225">
    <property type="entry name" value="Small_GTP-bd"/>
</dbReference>
<protein>
    <recommendedName>
        <fullName evidence="8">Ras-related protein Rab-7b</fullName>
    </recommendedName>
</protein>
<comment type="similarity">
    <text evidence="1">Belongs to the small GTPase superfamily. Rab family.</text>
</comment>
<evidence type="ECO:0000256" key="6">
    <source>
        <dbReference type="ARBA" id="ARBA00023288"/>
    </source>
</evidence>
<dbReference type="FunFam" id="3.40.50.300:FF:000751">
    <property type="entry name" value="Rab family GTPase, putative"/>
    <property type="match status" value="1"/>
</dbReference>
<dbReference type="GO" id="GO:0015031">
    <property type="term" value="P:protein transport"/>
    <property type="evidence" value="ECO:0007669"/>
    <property type="project" value="UniProtKB-KW"/>
</dbReference>
<proteinExistence type="inferred from homology"/>
<keyword evidence="7" id="KW-0636">Prenylation</keyword>
<dbReference type="PROSITE" id="PS51421">
    <property type="entry name" value="RAS"/>
    <property type="match status" value="1"/>
</dbReference>